<keyword evidence="5" id="KW-0175">Coiled coil</keyword>
<dbReference type="PROSITE" id="PS50109">
    <property type="entry name" value="HIS_KIN"/>
    <property type="match status" value="2"/>
</dbReference>
<dbReference type="Proteomes" id="UP001244552">
    <property type="component" value="Unassembled WGS sequence"/>
</dbReference>
<feature type="modified residue" description="4-aspartylphosphate" evidence="4">
    <location>
        <position position="691"/>
    </location>
</feature>
<evidence type="ECO:0000256" key="4">
    <source>
        <dbReference type="PROSITE-ProRule" id="PRU00169"/>
    </source>
</evidence>
<feature type="domain" description="Response regulatory" evidence="8">
    <location>
        <begin position="1162"/>
        <end position="1272"/>
    </location>
</feature>
<feature type="domain" description="Histidine kinase" evidence="7">
    <location>
        <begin position="354"/>
        <end position="579"/>
    </location>
</feature>
<dbReference type="Gene3D" id="3.30.565.10">
    <property type="entry name" value="Histidine kinase-like ATPase, C-terminal domain"/>
    <property type="match status" value="2"/>
</dbReference>
<feature type="region of interest" description="Disordered" evidence="6">
    <location>
        <begin position="614"/>
        <end position="635"/>
    </location>
</feature>
<gene>
    <name evidence="10" type="ORF">QO018_003361</name>
</gene>
<organism evidence="10 11">
    <name type="scientific">Azospirillum picis</name>
    <dbReference type="NCBI Taxonomy" id="488438"/>
    <lineage>
        <taxon>Bacteria</taxon>
        <taxon>Pseudomonadati</taxon>
        <taxon>Pseudomonadota</taxon>
        <taxon>Alphaproteobacteria</taxon>
        <taxon>Rhodospirillales</taxon>
        <taxon>Azospirillaceae</taxon>
        <taxon>Azospirillum</taxon>
    </lineage>
</organism>
<dbReference type="SUPFAM" id="SSF55874">
    <property type="entry name" value="ATPase domain of HSP90 chaperone/DNA topoisomerase II/histidine kinase"/>
    <property type="match status" value="2"/>
</dbReference>
<dbReference type="PROSITE" id="PS50112">
    <property type="entry name" value="PAS"/>
    <property type="match status" value="1"/>
</dbReference>
<dbReference type="InterPro" id="IPR005467">
    <property type="entry name" value="His_kinase_dom"/>
</dbReference>
<accession>A0ABU0MM60</accession>
<dbReference type="InterPro" id="IPR035965">
    <property type="entry name" value="PAS-like_dom_sf"/>
</dbReference>
<dbReference type="RefSeq" id="WP_209983400.1">
    <property type="nucleotide sequence ID" value="NZ_JAGINO010000011.1"/>
</dbReference>
<dbReference type="Gene3D" id="1.10.287.130">
    <property type="match status" value="2"/>
</dbReference>
<dbReference type="NCBIfam" id="TIGR00229">
    <property type="entry name" value="sensory_box"/>
    <property type="match status" value="1"/>
</dbReference>
<evidence type="ECO:0000256" key="5">
    <source>
        <dbReference type="SAM" id="Coils"/>
    </source>
</evidence>
<feature type="domain" description="Histidine kinase" evidence="7">
    <location>
        <begin position="924"/>
        <end position="1141"/>
    </location>
</feature>
<dbReference type="InterPro" id="IPR004358">
    <property type="entry name" value="Sig_transdc_His_kin-like_C"/>
</dbReference>
<dbReference type="EC" id="2.7.13.3" evidence="2"/>
<dbReference type="Pfam" id="PF08448">
    <property type="entry name" value="PAS_4"/>
    <property type="match status" value="1"/>
</dbReference>
<dbReference type="SUPFAM" id="SSF47384">
    <property type="entry name" value="Homodimeric domain of signal transducing histidine kinase"/>
    <property type="match status" value="2"/>
</dbReference>
<dbReference type="InterPro" id="IPR013656">
    <property type="entry name" value="PAS_4"/>
</dbReference>
<feature type="domain" description="Response regulatory" evidence="8">
    <location>
        <begin position="642"/>
        <end position="758"/>
    </location>
</feature>
<feature type="domain" description="PAS" evidence="9">
    <location>
        <begin position="798"/>
        <end position="855"/>
    </location>
</feature>
<dbReference type="SMART" id="SM00388">
    <property type="entry name" value="HisKA"/>
    <property type="match status" value="2"/>
</dbReference>
<dbReference type="InterPro" id="IPR036097">
    <property type="entry name" value="HisK_dim/P_sf"/>
</dbReference>
<dbReference type="EMBL" id="JAUSVU010000012">
    <property type="protein sequence ID" value="MDQ0534486.1"/>
    <property type="molecule type" value="Genomic_DNA"/>
</dbReference>
<feature type="modified residue" description="4-aspartylphosphate" evidence="4">
    <location>
        <position position="1211"/>
    </location>
</feature>
<dbReference type="SUPFAM" id="SSF55785">
    <property type="entry name" value="PYP-like sensor domain (PAS domain)"/>
    <property type="match status" value="1"/>
</dbReference>
<dbReference type="InterPro" id="IPR011006">
    <property type="entry name" value="CheY-like_superfamily"/>
</dbReference>
<dbReference type="SMART" id="SM00387">
    <property type="entry name" value="HATPase_c"/>
    <property type="match status" value="2"/>
</dbReference>
<dbReference type="Pfam" id="PF00072">
    <property type="entry name" value="Response_reg"/>
    <property type="match status" value="2"/>
</dbReference>
<dbReference type="CDD" id="cd00082">
    <property type="entry name" value="HisKA"/>
    <property type="match status" value="1"/>
</dbReference>
<dbReference type="Gene3D" id="3.40.50.2300">
    <property type="match status" value="2"/>
</dbReference>
<name>A0ABU0MM60_9PROT</name>
<comment type="caution">
    <text evidence="10">The sequence shown here is derived from an EMBL/GenBank/DDBJ whole genome shotgun (WGS) entry which is preliminary data.</text>
</comment>
<dbReference type="CDD" id="cd17574">
    <property type="entry name" value="REC_OmpR"/>
    <property type="match status" value="1"/>
</dbReference>
<evidence type="ECO:0000259" key="7">
    <source>
        <dbReference type="PROSITE" id="PS50109"/>
    </source>
</evidence>
<dbReference type="InterPro" id="IPR003594">
    <property type="entry name" value="HATPase_dom"/>
</dbReference>
<dbReference type="InterPro" id="IPR003661">
    <property type="entry name" value="HisK_dim/P_dom"/>
</dbReference>
<evidence type="ECO:0000259" key="9">
    <source>
        <dbReference type="PROSITE" id="PS50112"/>
    </source>
</evidence>
<sequence>MTANSNLAFLNGPGEMAALIRAKNWAETPFGPIEGWSTALRSAVGICLGSRFPIVLYWGPTRALIYNDAWSPVPGNKHPWALGRPGWEVWAEIWDIIGPMFDHVMTTGEATWSDDQLLPLNRYGYVEECYFYYSYSPVRGEDGAVEGIFTAVTETTQRVLAERRERLLRGVSEATSRTRSASEACEAALRCLATLPEESPFSLAYLRDPSSGTLHLVAREGLPPAEDLAPDRVMHEGNPSPWPFEKALASGGTVTVEGLALRHAGRLPGTPWPEEVEQALVVPILGARADAPHGFLVTGISPRRRIDAAYVTLFERAAGHISAAIMNAAAYEEERRRAEMLAELDRAKTAFFSNASHEFRTPLTLMLGPVEDMLQRAAAEEGAEDGATVQVERGALDLVYRNGQRLLRLVNALLDVARIEAGRMKARFEPVDLAAFTADLASSFRSAMERAGLDYRIDCPPLPEPVWIDRDLWEKIVLNLVSNAFKFTLSGGVTVAVRPSDAGAVLTVTDTGVGIPAEEQHRVFDRFHRIEGQRGRTHEGTGIGLALVKDLIQLHGGAVSLESRVGHGTSLTVTLPFGDAHVPAGDRSAEPPMASTATRADAFVAEALQWLPQEPRSDAPPPACGAPGTPGGPVPERTRTAAVLLADDNTDMRTYVERLLTAAGYRVEAVADGAAAVERARAAPPDLVLSDVMMPRLDGFGVIAALRGHPDTRDLPIILLSARAGEESAIEGLQAGADDYLVKPFSARELLARVEGALRLSDLRRETAERLRQANEALERRVEERTRERDRFWRLSRDPFVVADADGRWVSASPAWTDILGWTDAELLGRTSEWMEHPDDREKTRAEVRKLAGGGNTLRFENRFRSRDGQYRSFAWTATPADGLMFCVARDVTDERAQTEMLRKTEEQLRQSQKMEAVGQLTGGMAHDFNNLLQAMSSCLQLVGRRAGHVAGVEPVLDAGRQAVDRGASLIRQLMAFSRRQSLQPEAFDARDRLLGMRLLLDRALRADIRLEFRLQAGLWPVMADPVQFDLAVLNLATNARDAVRADGEVVIGAANVELRGSHGLTGRFLRVWVHDTGHGIPPEAVGRVFEPFYTTKAVGQGTGLGLAQVYGFCRQSGGTATVESAVGQGTTVSLLLPCADAAAVASSRAARPALPSGGGAHVLLVEDDPVVAPVVTAALEDLGYRVTRAASGEEALRRLEEGAVDLLFSDVVMPGTINGISLAREARRRWPSLGVLLTTGYSEDLAAVDSLRVLSKPYPIEDLARAIQEELDEARRRS</sequence>
<evidence type="ECO:0000313" key="10">
    <source>
        <dbReference type="EMBL" id="MDQ0534486.1"/>
    </source>
</evidence>
<dbReference type="PANTHER" id="PTHR43547:SF2">
    <property type="entry name" value="HYBRID SIGNAL TRANSDUCTION HISTIDINE KINASE C"/>
    <property type="match status" value="1"/>
</dbReference>
<dbReference type="InterPro" id="IPR000014">
    <property type="entry name" value="PAS"/>
</dbReference>
<dbReference type="InterPro" id="IPR001789">
    <property type="entry name" value="Sig_transdc_resp-reg_receiver"/>
</dbReference>
<dbReference type="PANTHER" id="PTHR43547">
    <property type="entry name" value="TWO-COMPONENT HISTIDINE KINASE"/>
    <property type="match status" value="1"/>
</dbReference>
<comment type="catalytic activity">
    <reaction evidence="1">
        <text>ATP + protein L-histidine = ADP + protein N-phospho-L-histidine.</text>
        <dbReference type="EC" id="2.7.13.3"/>
    </reaction>
</comment>
<dbReference type="Gene3D" id="3.30.450.20">
    <property type="entry name" value="PAS domain"/>
    <property type="match status" value="2"/>
</dbReference>
<dbReference type="SMART" id="SM00448">
    <property type="entry name" value="REC"/>
    <property type="match status" value="2"/>
</dbReference>
<evidence type="ECO:0000256" key="6">
    <source>
        <dbReference type="SAM" id="MobiDB-lite"/>
    </source>
</evidence>
<dbReference type="Pfam" id="PF00512">
    <property type="entry name" value="HisKA"/>
    <property type="match status" value="1"/>
</dbReference>
<dbReference type="InterPro" id="IPR029016">
    <property type="entry name" value="GAF-like_dom_sf"/>
</dbReference>
<dbReference type="CDD" id="cd16922">
    <property type="entry name" value="HATPase_EvgS-ArcB-TorS-like"/>
    <property type="match status" value="1"/>
</dbReference>
<protein>
    <recommendedName>
        <fullName evidence="2">histidine kinase</fullName>
        <ecNumber evidence="2">2.7.13.3</ecNumber>
    </recommendedName>
</protein>
<dbReference type="SUPFAM" id="SSF52172">
    <property type="entry name" value="CheY-like"/>
    <property type="match status" value="2"/>
</dbReference>
<dbReference type="PRINTS" id="PR00344">
    <property type="entry name" value="BCTRLSENSOR"/>
</dbReference>
<dbReference type="InterPro" id="IPR036890">
    <property type="entry name" value="HATPase_C_sf"/>
</dbReference>
<dbReference type="Gene3D" id="3.30.450.40">
    <property type="match status" value="1"/>
</dbReference>
<dbReference type="Pfam" id="PF02518">
    <property type="entry name" value="HATPase_c"/>
    <property type="match status" value="2"/>
</dbReference>
<reference evidence="10 11" key="1">
    <citation type="submission" date="2023-07" db="EMBL/GenBank/DDBJ databases">
        <title>Genomic Encyclopedia of Type Strains, Phase IV (KMG-IV): sequencing the most valuable type-strain genomes for metagenomic binning, comparative biology and taxonomic classification.</title>
        <authorList>
            <person name="Goeker M."/>
        </authorList>
    </citation>
    <scope>NUCLEOTIDE SEQUENCE [LARGE SCALE GENOMIC DNA]</scope>
    <source>
        <strain evidence="10 11">DSM 19922</strain>
    </source>
</reference>
<feature type="coiled-coil region" evidence="5">
    <location>
        <begin position="761"/>
        <end position="788"/>
    </location>
</feature>
<evidence type="ECO:0000256" key="3">
    <source>
        <dbReference type="ARBA" id="ARBA00022553"/>
    </source>
</evidence>
<proteinExistence type="predicted"/>
<evidence type="ECO:0000313" key="11">
    <source>
        <dbReference type="Proteomes" id="UP001244552"/>
    </source>
</evidence>
<keyword evidence="11" id="KW-1185">Reference proteome</keyword>
<dbReference type="PROSITE" id="PS50110">
    <property type="entry name" value="RESPONSE_REGULATORY"/>
    <property type="match status" value="2"/>
</dbReference>
<dbReference type="SMART" id="SM00091">
    <property type="entry name" value="PAS"/>
    <property type="match status" value="1"/>
</dbReference>
<evidence type="ECO:0000256" key="2">
    <source>
        <dbReference type="ARBA" id="ARBA00012438"/>
    </source>
</evidence>
<evidence type="ECO:0000256" key="1">
    <source>
        <dbReference type="ARBA" id="ARBA00000085"/>
    </source>
</evidence>
<keyword evidence="3 4" id="KW-0597">Phosphoprotein</keyword>
<dbReference type="CDD" id="cd00130">
    <property type="entry name" value="PAS"/>
    <property type="match status" value="1"/>
</dbReference>
<evidence type="ECO:0000259" key="8">
    <source>
        <dbReference type="PROSITE" id="PS50110"/>
    </source>
</evidence>
<dbReference type="SUPFAM" id="SSF55781">
    <property type="entry name" value="GAF domain-like"/>
    <property type="match status" value="1"/>
</dbReference>